<proteinExistence type="predicted"/>
<dbReference type="EMBL" id="JAUEOZ010000001">
    <property type="protein sequence ID" value="MDN2480910.1"/>
    <property type="molecule type" value="Genomic_DNA"/>
</dbReference>
<sequence length="107" mass="12146">MLNFFASIGQNFYPYLSEISTALIACFLVMCGGEINRFLRKLLREQNFIVRTLIFIIINAFGYGLLIVKAAPYLSNGLRQMPSSYMAITIIVSFIVVGVWAQKNRQI</sequence>
<keyword evidence="1" id="KW-0812">Transmembrane</keyword>
<dbReference type="Proteomes" id="UP001169719">
    <property type="component" value="Unassembled WGS sequence"/>
</dbReference>
<organism evidence="2 3">
    <name type="scientific">Vibrio agarivorans</name>
    <dbReference type="NCBI Taxonomy" id="153622"/>
    <lineage>
        <taxon>Bacteria</taxon>
        <taxon>Pseudomonadati</taxon>
        <taxon>Pseudomonadota</taxon>
        <taxon>Gammaproteobacteria</taxon>
        <taxon>Vibrionales</taxon>
        <taxon>Vibrionaceae</taxon>
        <taxon>Vibrio</taxon>
    </lineage>
</organism>
<keyword evidence="1" id="KW-1133">Transmembrane helix</keyword>
<comment type="caution">
    <text evidence="2">The sequence shown here is derived from an EMBL/GenBank/DDBJ whole genome shotgun (WGS) entry which is preliminary data.</text>
</comment>
<dbReference type="InterPro" id="IPR021813">
    <property type="entry name" value="DUF3392"/>
</dbReference>
<evidence type="ECO:0000256" key="1">
    <source>
        <dbReference type="SAM" id="Phobius"/>
    </source>
</evidence>
<dbReference type="Pfam" id="PF11872">
    <property type="entry name" value="DUF3392"/>
    <property type="match status" value="1"/>
</dbReference>
<protein>
    <submittedName>
        <fullName evidence="2">DUF3392 domain-containing protein</fullName>
    </submittedName>
</protein>
<feature type="transmembrane region" description="Helical" evidence="1">
    <location>
        <begin position="83"/>
        <end position="101"/>
    </location>
</feature>
<dbReference type="RefSeq" id="WP_289962442.1">
    <property type="nucleotide sequence ID" value="NZ_JAUEOZ010000001.1"/>
</dbReference>
<accession>A0ABT7XYP9</accession>
<feature type="transmembrane region" description="Helical" evidence="1">
    <location>
        <begin position="12"/>
        <end position="36"/>
    </location>
</feature>
<evidence type="ECO:0000313" key="3">
    <source>
        <dbReference type="Proteomes" id="UP001169719"/>
    </source>
</evidence>
<gene>
    <name evidence="2" type="ORF">QWJ08_05840</name>
</gene>
<evidence type="ECO:0000313" key="2">
    <source>
        <dbReference type="EMBL" id="MDN2480910.1"/>
    </source>
</evidence>
<keyword evidence="3" id="KW-1185">Reference proteome</keyword>
<reference evidence="2" key="1">
    <citation type="submission" date="2024-05" db="EMBL/GenBank/DDBJ databases">
        <title>Genome Sequences of Four Agar- Degrading Marine Bacteria.</title>
        <authorList>
            <person name="Phillips E.K."/>
            <person name="Shaffer J.C."/>
            <person name="Henson M.W."/>
            <person name="Temperton B."/>
            <person name="Thrash C.J."/>
            <person name="Martin M.O."/>
        </authorList>
    </citation>
    <scope>NUCLEOTIDE SEQUENCE</scope>
    <source>
        <strain evidence="2">EKP203</strain>
    </source>
</reference>
<name>A0ABT7XYP9_9VIBR</name>
<feature type="transmembrane region" description="Helical" evidence="1">
    <location>
        <begin position="48"/>
        <end position="71"/>
    </location>
</feature>
<keyword evidence="1" id="KW-0472">Membrane</keyword>